<name>A0A8T2NJW6_9TELE</name>
<sequence>MEGASSPKKTPGAYPQKQHRGLSLRHQECGGEGGRPPLKTTLQTQAGRTDRGKEDRTQTLPHPLPRPPRPPLPLLRPAVTPEPGGACGRRSFGIPTDHTEPPALPHTQTVHSTASSLAAPLSAGNVWGSRELVLVCSASTAHSHAGLWGKWAGCWIRQGDVSETIWSFRYGGVTEALRRASRAFQSEFCRWLSSESYANLWDVYTGSANEGDRRVQIVTRPGGMTCQVETRESACLRSPTVDQCPSHRPTSKCPSPSGPCTGRGVSQTRKTGRRGAPSEPWSP</sequence>
<dbReference type="Proteomes" id="UP000824540">
    <property type="component" value="Unassembled WGS sequence"/>
</dbReference>
<feature type="region of interest" description="Disordered" evidence="1">
    <location>
        <begin position="239"/>
        <end position="283"/>
    </location>
</feature>
<dbReference type="AlphaFoldDB" id="A0A8T2NJW6"/>
<feature type="compositionally biased region" description="Pro residues" evidence="1">
    <location>
        <begin position="62"/>
        <end position="73"/>
    </location>
</feature>
<feature type="non-terminal residue" evidence="2">
    <location>
        <position position="1"/>
    </location>
</feature>
<gene>
    <name evidence="2" type="ORF">JZ751_023981</name>
</gene>
<accession>A0A8T2NJW6</accession>
<feature type="region of interest" description="Disordered" evidence="1">
    <location>
        <begin position="1"/>
        <end position="73"/>
    </location>
</feature>
<reference evidence="2" key="1">
    <citation type="thesis" date="2021" institute="BYU ScholarsArchive" country="Provo, UT, USA">
        <title>Applications of and Algorithms for Genome Assembly and Genomic Analyses with an Emphasis on Marine Teleosts.</title>
        <authorList>
            <person name="Pickett B.D."/>
        </authorList>
    </citation>
    <scope>NUCLEOTIDE SEQUENCE</scope>
    <source>
        <strain evidence="2">HI-2016</strain>
    </source>
</reference>
<protein>
    <submittedName>
        <fullName evidence="2">Uncharacterized protein</fullName>
    </submittedName>
</protein>
<dbReference type="EMBL" id="JAFBMS010000056">
    <property type="protein sequence ID" value="KAG9339281.1"/>
    <property type="molecule type" value="Genomic_DNA"/>
</dbReference>
<evidence type="ECO:0000313" key="2">
    <source>
        <dbReference type="EMBL" id="KAG9339281.1"/>
    </source>
</evidence>
<feature type="compositionally biased region" description="Basic and acidic residues" evidence="1">
    <location>
        <begin position="48"/>
        <end position="57"/>
    </location>
</feature>
<comment type="caution">
    <text evidence="2">The sequence shown here is derived from an EMBL/GenBank/DDBJ whole genome shotgun (WGS) entry which is preliminary data.</text>
</comment>
<evidence type="ECO:0000256" key="1">
    <source>
        <dbReference type="SAM" id="MobiDB-lite"/>
    </source>
</evidence>
<organism evidence="2 3">
    <name type="scientific">Albula glossodonta</name>
    <name type="common">roundjaw bonefish</name>
    <dbReference type="NCBI Taxonomy" id="121402"/>
    <lineage>
        <taxon>Eukaryota</taxon>
        <taxon>Metazoa</taxon>
        <taxon>Chordata</taxon>
        <taxon>Craniata</taxon>
        <taxon>Vertebrata</taxon>
        <taxon>Euteleostomi</taxon>
        <taxon>Actinopterygii</taxon>
        <taxon>Neopterygii</taxon>
        <taxon>Teleostei</taxon>
        <taxon>Albuliformes</taxon>
        <taxon>Albulidae</taxon>
        <taxon>Albula</taxon>
    </lineage>
</organism>
<keyword evidence="3" id="KW-1185">Reference proteome</keyword>
<proteinExistence type="predicted"/>
<evidence type="ECO:0000313" key="3">
    <source>
        <dbReference type="Proteomes" id="UP000824540"/>
    </source>
</evidence>